<dbReference type="Proteomes" id="UP000824120">
    <property type="component" value="Chromosome 11"/>
</dbReference>
<dbReference type="AlphaFoldDB" id="A0A9J5WQD3"/>
<feature type="region of interest" description="Disordered" evidence="1">
    <location>
        <begin position="1"/>
        <end position="30"/>
    </location>
</feature>
<feature type="compositionally biased region" description="Polar residues" evidence="1">
    <location>
        <begin position="99"/>
        <end position="108"/>
    </location>
</feature>
<organism evidence="2 3">
    <name type="scientific">Solanum commersonii</name>
    <name type="common">Commerson's wild potato</name>
    <name type="synonym">Commerson's nightshade</name>
    <dbReference type="NCBI Taxonomy" id="4109"/>
    <lineage>
        <taxon>Eukaryota</taxon>
        <taxon>Viridiplantae</taxon>
        <taxon>Streptophyta</taxon>
        <taxon>Embryophyta</taxon>
        <taxon>Tracheophyta</taxon>
        <taxon>Spermatophyta</taxon>
        <taxon>Magnoliopsida</taxon>
        <taxon>eudicotyledons</taxon>
        <taxon>Gunneridae</taxon>
        <taxon>Pentapetalae</taxon>
        <taxon>asterids</taxon>
        <taxon>lamiids</taxon>
        <taxon>Solanales</taxon>
        <taxon>Solanaceae</taxon>
        <taxon>Solanoideae</taxon>
        <taxon>Solaneae</taxon>
        <taxon>Solanum</taxon>
    </lineage>
</organism>
<evidence type="ECO:0000313" key="3">
    <source>
        <dbReference type="Proteomes" id="UP000824120"/>
    </source>
</evidence>
<proteinExistence type="predicted"/>
<sequence length="108" mass="11663">MDPESGKDRRHRTPAPSPHQTPLGLEPSGPHLWRVNNRSAGGCLHSIYCECDIHIGSATSLGGEGLNCDETEIIWPHDFHILDDPQNGSEDVAAKNLKSKPSSPTSVS</sequence>
<keyword evidence="3" id="KW-1185">Reference proteome</keyword>
<evidence type="ECO:0000313" key="2">
    <source>
        <dbReference type="EMBL" id="KAG5577818.1"/>
    </source>
</evidence>
<reference evidence="2 3" key="1">
    <citation type="submission" date="2020-09" db="EMBL/GenBank/DDBJ databases">
        <title>De no assembly of potato wild relative species, Solanum commersonii.</title>
        <authorList>
            <person name="Cho K."/>
        </authorList>
    </citation>
    <scope>NUCLEOTIDE SEQUENCE [LARGE SCALE GENOMIC DNA]</scope>
    <source>
        <strain evidence="2">LZ3.2</strain>
        <tissue evidence="2">Leaf</tissue>
    </source>
</reference>
<name>A0A9J5WQD3_SOLCO</name>
<protein>
    <submittedName>
        <fullName evidence="2">Uncharacterized protein</fullName>
    </submittedName>
</protein>
<evidence type="ECO:0000256" key="1">
    <source>
        <dbReference type="SAM" id="MobiDB-lite"/>
    </source>
</evidence>
<accession>A0A9J5WQD3</accession>
<dbReference type="OrthoDB" id="10450043at2759"/>
<comment type="caution">
    <text evidence="2">The sequence shown here is derived from an EMBL/GenBank/DDBJ whole genome shotgun (WGS) entry which is preliminary data.</text>
</comment>
<gene>
    <name evidence="2" type="ORF">H5410_057952</name>
</gene>
<feature type="region of interest" description="Disordered" evidence="1">
    <location>
        <begin position="82"/>
        <end position="108"/>
    </location>
</feature>
<dbReference type="EMBL" id="JACXVP010000011">
    <property type="protein sequence ID" value="KAG5577818.1"/>
    <property type="molecule type" value="Genomic_DNA"/>
</dbReference>